<sequence length="152" mass="15994">MPTKPPASSFVRGHVCNFTFSIGRKVSAERSLRCGGRSNRWRLAQVNASIHGGSSGQVVLPSVAFQAPGTGNSLSGDLRITCVDAISQEEAAEVDIEDVVEVFAQMEVVNVRSFVAPATPKHVELEGGAFAGATGAAEMPASRTRVQRKVIG</sequence>
<dbReference type="Proteomes" id="UP001642484">
    <property type="component" value="Unassembled WGS sequence"/>
</dbReference>
<accession>A0ABP0QA33</accession>
<organism evidence="1 2">
    <name type="scientific">Durusdinium trenchii</name>
    <dbReference type="NCBI Taxonomy" id="1381693"/>
    <lineage>
        <taxon>Eukaryota</taxon>
        <taxon>Sar</taxon>
        <taxon>Alveolata</taxon>
        <taxon>Dinophyceae</taxon>
        <taxon>Suessiales</taxon>
        <taxon>Symbiodiniaceae</taxon>
        <taxon>Durusdinium</taxon>
    </lineage>
</organism>
<protein>
    <submittedName>
        <fullName evidence="1">Uncharacterized protein</fullName>
    </submittedName>
</protein>
<keyword evidence="2" id="KW-1185">Reference proteome</keyword>
<evidence type="ECO:0000313" key="1">
    <source>
        <dbReference type="EMBL" id="CAK9084740.1"/>
    </source>
</evidence>
<proteinExistence type="predicted"/>
<name>A0ABP0QA33_9DINO</name>
<gene>
    <name evidence="1" type="ORF">CCMP2556_LOCUS41195</name>
</gene>
<dbReference type="EMBL" id="CAXAMN010024228">
    <property type="protein sequence ID" value="CAK9084740.1"/>
    <property type="molecule type" value="Genomic_DNA"/>
</dbReference>
<reference evidence="1 2" key="1">
    <citation type="submission" date="2024-02" db="EMBL/GenBank/DDBJ databases">
        <authorList>
            <person name="Chen Y."/>
            <person name="Shah S."/>
            <person name="Dougan E. K."/>
            <person name="Thang M."/>
            <person name="Chan C."/>
        </authorList>
    </citation>
    <scope>NUCLEOTIDE SEQUENCE [LARGE SCALE GENOMIC DNA]</scope>
</reference>
<evidence type="ECO:0000313" key="2">
    <source>
        <dbReference type="Proteomes" id="UP001642484"/>
    </source>
</evidence>
<comment type="caution">
    <text evidence="1">The sequence shown here is derived from an EMBL/GenBank/DDBJ whole genome shotgun (WGS) entry which is preliminary data.</text>
</comment>